<dbReference type="InterPro" id="IPR002491">
    <property type="entry name" value="ABC_transptr_periplasmic_BD"/>
</dbReference>
<comment type="subcellular location">
    <subcellularLocation>
        <location evidence="1">Cell envelope</location>
    </subcellularLocation>
</comment>
<dbReference type="Pfam" id="PF01497">
    <property type="entry name" value="Peripla_BP_2"/>
    <property type="match status" value="1"/>
</dbReference>
<dbReference type="CDD" id="cd01146">
    <property type="entry name" value="FhuD"/>
    <property type="match status" value="1"/>
</dbReference>
<dbReference type="Gene3D" id="3.40.50.1980">
    <property type="entry name" value="Nitrogenase molybdenum iron protein domain"/>
    <property type="match status" value="2"/>
</dbReference>
<accession>A0ABY1HYZ0</accession>
<evidence type="ECO:0000256" key="6">
    <source>
        <dbReference type="SAM" id="SignalP"/>
    </source>
</evidence>
<organism evidence="8 9">
    <name type="scientific">Actinomyces denticolens</name>
    <dbReference type="NCBI Taxonomy" id="52767"/>
    <lineage>
        <taxon>Bacteria</taxon>
        <taxon>Bacillati</taxon>
        <taxon>Actinomycetota</taxon>
        <taxon>Actinomycetes</taxon>
        <taxon>Actinomycetales</taxon>
        <taxon>Actinomycetaceae</taxon>
        <taxon>Actinomyces</taxon>
    </lineage>
</organism>
<gene>
    <name evidence="8" type="ORF">SAMN05216246_101147</name>
</gene>
<proteinExistence type="inferred from homology"/>
<evidence type="ECO:0000256" key="1">
    <source>
        <dbReference type="ARBA" id="ARBA00004196"/>
    </source>
</evidence>
<evidence type="ECO:0000256" key="3">
    <source>
        <dbReference type="ARBA" id="ARBA00022448"/>
    </source>
</evidence>
<comment type="similarity">
    <text evidence="2">Belongs to the bacterial solute-binding protein 8 family.</text>
</comment>
<feature type="region of interest" description="Disordered" evidence="5">
    <location>
        <begin position="34"/>
        <end position="57"/>
    </location>
</feature>
<evidence type="ECO:0000256" key="2">
    <source>
        <dbReference type="ARBA" id="ARBA00008814"/>
    </source>
</evidence>
<keyword evidence="4 6" id="KW-0732">Signal</keyword>
<dbReference type="Proteomes" id="UP000184390">
    <property type="component" value="Unassembled WGS sequence"/>
</dbReference>
<dbReference type="PANTHER" id="PTHR30532:SF25">
    <property type="entry name" value="IRON(III) DICITRATE-BINDING PERIPLASMIC PROTEIN"/>
    <property type="match status" value="1"/>
</dbReference>
<dbReference type="RefSeq" id="WP_073451102.1">
    <property type="nucleotide sequence ID" value="NZ_FQYL01000001.1"/>
</dbReference>
<dbReference type="PANTHER" id="PTHR30532">
    <property type="entry name" value="IRON III DICITRATE-BINDING PERIPLASMIC PROTEIN"/>
    <property type="match status" value="1"/>
</dbReference>
<feature type="signal peptide" evidence="6">
    <location>
        <begin position="1"/>
        <end position="24"/>
    </location>
</feature>
<evidence type="ECO:0000259" key="7">
    <source>
        <dbReference type="PROSITE" id="PS50983"/>
    </source>
</evidence>
<dbReference type="SUPFAM" id="SSF53807">
    <property type="entry name" value="Helical backbone' metal receptor"/>
    <property type="match status" value="1"/>
</dbReference>
<name>A0ABY1HYZ0_9ACTO</name>
<dbReference type="PROSITE" id="PS50983">
    <property type="entry name" value="FE_B12_PBP"/>
    <property type="match status" value="1"/>
</dbReference>
<dbReference type="InterPro" id="IPR006311">
    <property type="entry name" value="TAT_signal"/>
</dbReference>
<keyword evidence="9" id="KW-1185">Reference proteome</keyword>
<dbReference type="PROSITE" id="PS51318">
    <property type="entry name" value="TAT"/>
    <property type="match status" value="1"/>
</dbReference>
<dbReference type="EMBL" id="FQYL01000001">
    <property type="protein sequence ID" value="SHI30203.1"/>
    <property type="molecule type" value="Genomic_DNA"/>
</dbReference>
<evidence type="ECO:0000313" key="8">
    <source>
        <dbReference type="EMBL" id="SHI30203.1"/>
    </source>
</evidence>
<evidence type="ECO:0000256" key="4">
    <source>
        <dbReference type="ARBA" id="ARBA00022729"/>
    </source>
</evidence>
<feature type="domain" description="Fe/B12 periplasmic-binding" evidence="7">
    <location>
        <begin position="89"/>
        <end position="347"/>
    </location>
</feature>
<evidence type="ECO:0000313" key="9">
    <source>
        <dbReference type="Proteomes" id="UP000184390"/>
    </source>
</evidence>
<feature type="chain" id="PRO_5047507585" evidence="6">
    <location>
        <begin position="25"/>
        <end position="347"/>
    </location>
</feature>
<keyword evidence="3" id="KW-0813">Transport</keyword>
<comment type="caution">
    <text evidence="8">The sequence shown here is derived from an EMBL/GenBank/DDBJ whole genome shotgun (WGS) entry which is preliminary data.</text>
</comment>
<evidence type="ECO:0000256" key="5">
    <source>
        <dbReference type="SAM" id="MobiDB-lite"/>
    </source>
</evidence>
<dbReference type="PROSITE" id="PS51257">
    <property type="entry name" value="PROKAR_LIPOPROTEIN"/>
    <property type="match status" value="1"/>
</dbReference>
<reference evidence="8 9" key="1">
    <citation type="submission" date="2016-11" db="EMBL/GenBank/DDBJ databases">
        <authorList>
            <person name="Varghese N."/>
            <person name="Submissions S."/>
        </authorList>
    </citation>
    <scope>NUCLEOTIDE SEQUENCE [LARGE SCALE GENOMIC DNA]</scope>
    <source>
        <strain evidence="8 9">PA</strain>
    </source>
</reference>
<protein>
    <submittedName>
        <fullName evidence="8">Iron complex transport system substrate-binding protein</fullName>
    </submittedName>
</protein>
<sequence>MVHLHSRRTLLSAAGLAAALPILAACSSSGGKGASATGEASAVPSTSAPTSSIPTTIPEGMGSGQADGVFPRTVAHFQGSTTIQAAPAKVVIISTGQLDAALTLGIVPVGAAAGDGASTVPGYLTKAFPEQAGALGAITEVGSRKEPNVEAISNLAPDLILVNNSGKDPAALHTTLSSIAPTVVTQGTGQYWKQDFLLLADALGKVDAARTWLDVFHSDAAAAGKSIDSAATVSLLRKNGDRTRIFGAISFAGSVLADMGVARPESQSFTEDTSHDISAEQLDQADASWILYGVQGDASSLTSAALWPTLGAVAAGRAIQVEDDPFYLNAGPTAARFVLTTVSTTVK</sequence>
<dbReference type="InterPro" id="IPR051313">
    <property type="entry name" value="Bact_iron-sidero_bind"/>
</dbReference>